<dbReference type="RefSeq" id="XP_047740130.1">
    <property type="nucleotide sequence ID" value="XM_047884174.1"/>
</dbReference>
<evidence type="ECO:0000256" key="1">
    <source>
        <dbReference type="ARBA" id="ARBA00004323"/>
    </source>
</evidence>
<evidence type="ECO:0000256" key="4">
    <source>
        <dbReference type="ARBA" id="ARBA00022692"/>
    </source>
</evidence>
<evidence type="ECO:0000256" key="7">
    <source>
        <dbReference type="ARBA" id="ARBA00023136"/>
    </source>
</evidence>
<evidence type="ECO:0000256" key="9">
    <source>
        <dbReference type="RuleBase" id="RU364020"/>
    </source>
</evidence>
<dbReference type="GO" id="GO:0008146">
    <property type="term" value="F:sulfotransferase activity"/>
    <property type="evidence" value="ECO:0007669"/>
    <property type="project" value="InterPro"/>
</dbReference>
<dbReference type="InterPro" id="IPR005331">
    <property type="entry name" value="Sulfotransferase"/>
</dbReference>
<dbReference type="PANTHER" id="PTHR12137:SF54">
    <property type="entry name" value="CARBOHYDRATE SULFOTRANSFERASE"/>
    <property type="match status" value="1"/>
</dbReference>
<dbReference type="KEGG" id="hazt:108669246"/>
<dbReference type="OrthoDB" id="2019940at2759"/>
<dbReference type="Proteomes" id="UP000694843">
    <property type="component" value="Unplaced"/>
</dbReference>
<dbReference type="EC" id="2.8.2.-" evidence="9"/>
<dbReference type="GO" id="GO:0000139">
    <property type="term" value="C:Golgi membrane"/>
    <property type="evidence" value="ECO:0007669"/>
    <property type="project" value="UniProtKB-SubCell"/>
</dbReference>
<keyword evidence="10" id="KW-1185">Reference proteome</keyword>
<proteinExistence type="inferred from homology"/>
<evidence type="ECO:0000256" key="8">
    <source>
        <dbReference type="ARBA" id="ARBA00023180"/>
    </source>
</evidence>
<comment type="subcellular location">
    <subcellularLocation>
        <location evidence="1 9">Golgi apparatus membrane</location>
        <topology evidence="1 9">Single-pass type II membrane protein</topology>
    </subcellularLocation>
</comment>
<sequence>MDSAKLLYVLVGVLVFSLTYEMYQEKFKILSHPHQLTLQAYSEIPSLIKTKEILKNSMDSEILVGGIYTASKELQATPGLELLLHHVEEFRNGSLDDVGREALYAERRARLERVCHEHRNQTSFGGVAAAPRAQLRWLNRERLVVCFSAKVGTTSWCHYLLKHAFPNASYFNTSNAKVHLIALRQLVSQPQRQEKQFCENPLPVLDILQQLASYTKVVNVRHPFARLVSAYRDKIEPCPTDPPFTQDFSITCFRMSTRELIRTLPPLPRMVDFKDFVQFLIDKIKVPVVADRSSFNSYDVHWRPYFVNCGVCDLSYKYIIKMETWNEDLRYLLPKFNIGDEVHGNALNSANASYRYFKTLPRPLILQLYEIYKIDFEMFDYSLDEYLH</sequence>
<dbReference type="InterPro" id="IPR018011">
    <property type="entry name" value="Carb_sulfotrans_8-10"/>
</dbReference>
<keyword evidence="9" id="KW-0735">Signal-anchor</keyword>
<evidence type="ECO:0000256" key="2">
    <source>
        <dbReference type="ARBA" id="ARBA00006339"/>
    </source>
</evidence>
<keyword evidence="5 9" id="KW-1133">Transmembrane helix</keyword>
<protein>
    <recommendedName>
        <fullName evidence="9">Carbohydrate sulfotransferase</fullName>
        <ecNumber evidence="9">2.8.2.-</ecNumber>
    </recommendedName>
</protein>
<name>A0A979FSI3_HYAAZ</name>
<keyword evidence="6 9" id="KW-0333">Golgi apparatus</keyword>
<accession>A0A979FSI3</accession>
<evidence type="ECO:0000313" key="10">
    <source>
        <dbReference type="Proteomes" id="UP000694843"/>
    </source>
</evidence>
<dbReference type="OMA" id="HAVQISH"/>
<evidence type="ECO:0000256" key="6">
    <source>
        <dbReference type="ARBA" id="ARBA00023034"/>
    </source>
</evidence>
<keyword evidence="9" id="KW-0119">Carbohydrate metabolism</keyword>
<gene>
    <name evidence="11" type="primary">LOC108669246</name>
</gene>
<dbReference type="AlphaFoldDB" id="A0A979FSI3"/>
<dbReference type="GO" id="GO:0016051">
    <property type="term" value="P:carbohydrate biosynthetic process"/>
    <property type="evidence" value="ECO:0007669"/>
    <property type="project" value="InterPro"/>
</dbReference>
<dbReference type="Pfam" id="PF03567">
    <property type="entry name" value="Sulfotransfer_2"/>
    <property type="match status" value="1"/>
</dbReference>
<evidence type="ECO:0000256" key="5">
    <source>
        <dbReference type="ARBA" id="ARBA00022989"/>
    </source>
</evidence>
<feature type="transmembrane region" description="Helical" evidence="9">
    <location>
        <begin position="6"/>
        <end position="23"/>
    </location>
</feature>
<keyword evidence="7 9" id="KW-0472">Membrane</keyword>
<evidence type="ECO:0000313" key="11">
    <source>
        <dbReference type="RefSeq" id="XP_047740130.1"/>
    </source>
</evidence>
<dbReference type="PANTHER" id="PTHR12137">
    <property type="entry name" value="CARBOHYDRATE SULFOTRANSFERASE"/>
    <property type="match status" value="1"/>
</dbReference>
<organism evidence="10 11">
    <name type="scientific">Hyalella azteca</name>
    <name type="common">Amphipod</name>
    <dbReference type="NCBI Taxonomy" id="294128"/>
    <lineage>
        <taxon>Eukaryota</taxon>
        <taxon>Metazoa</taxon>
        <taxon>Ecdysozoa</taxon>
        <taxon>Arthropoda</taxon>
        <taxon>Crustacea</taxon>
        <taxon>Multicrustacea</taxon>
        <taxon>Malacostraca</taxon>
        <taxon>Eumalacostraca</taxon>
        <taxon>Peracarida</taxon>
        <taxon>Amphipoda</taxon>
        <taxon>Senticaudata</taxon>
        <taxon>Talitrida</taxon>
        <taxon>Talitroidea</taxon>
        <taxon>Hyalellidae</taxon>
        <taxon>Hyalella</taxon>
    </lineage>
</organism>
<reference evidence="11" key="1">
    <citation type="submission" date="2025-08" db="UniProtKB">
        <authorList>
            <consortium name="RefSeq"/>
        </authorList>
    </citation>
    <scope>IDENTIFICATION</scope>
    <source>
        <tissue evidence="11">Whole organism</tissue>
    </source>
</reference>
<keyword evidence="8 9" id="KW-0325">Glycoprotein</keyword>
<keyword evidence="4 9" id="KW-0812">Transmembrane</keyword>
<dbReference type="GeneID" id="108669246"/>
<keyword evidence="3 9" id="KW-0808">Transferase</keyword>
<evidence type="ECO:0000256" key="3">
    <source>
        <dbReference type="ARBA" id="ARBA00022679"/>
    </source>
</evidence>
<comment type="similarity">
    <text evidence="2 9">Belongs to the sulfotransferase 2 family.</text>
</comment>